<name>A0A1F6D7R5_HANXR</name>
<dbReference type="InterPro" id="IPR055170">
    <property type="entry name" value="GFO_IDH_MocA-like_dom"/>
</dbReference>
<gene>
    <name evidence="3" type="ORF">A3F84_05035</name>
</gene>
<dbReference type="GO" id="GO:0000166">
    <property type="term" value="F:nucleotide binding"/>
    <property type="evidence" value="ECO:0007669"/>
    <property type="project" value="InterPro"/>
</dbReference>
<dbReference type="SUPFAM" id="SSF55347">
    <property type="entry name" value="Glyceraldehyde-3-phosphate dehydrogenase-like, C-terminal domain"/>
    <property type="match status" value="1"/>
</dbReference>
<sequence length="345" mass="37099">MGRDVGFGVVGCGVVAGYHINGILETPGARLAAVSDVVEGRAREFGERHRVAWTTDYHDLLKREDIDVINVCTPNGMRLPLAEEAAQAGKHLVIEKPIAISLKEADRIIATCARMGVHLMCIFQLRCGRAAMALRKAIQEGRLGRIVLADAAIKWFRPQAYYESAAWRGTWAQEGGGALMTQGIHTVDLLQWMMGPVRAVSARMATLVHRIEVEDTIVATLTYATGALGVIEATTAAHPGLPAKIEICGDRGTAALEADQITTWQVEGMERPVDMGGGSEVGKAASDSKTFGAEGHRAQITEMVEVVRGGKRPTVDGPEGRKAVELVLAIYESARTGRTVELPLK</sequence>
<organism evidence="3 4">
    <name type="scientific">Handelsmanbacteria sp. (strain RIFCSPLOWO2_12_FULL_64_10)</name>
    <dbReference type="NCBI Taxonomy" id="1817868"/>
    <lineage>
        <taxon>Bacteria</taxon>
        <taxon>Candidatus Handelsmaniibacteriota</taxon>
    </lineage>
</organism>
<dbReference type="Pfam" id="PF22725">
    <property type="entry name" value="GFO_IDH_MocA_C3"/>
    <property type="match status" value="1"/>
</dbReference>
<evidence type="ECO:0000313" key="4">
    <source>
        <dbReference type="Proteomes" id="UP000178606"/>
    </source>
</evidence>
<reference evidence="3 4" key="1">
    <citation type="journal article" date="2016" name="Nat. Commun.">
        <title>Thousands of microbial genomes shed light on interconnected biogeochemical processes in an aquifer system.</title>
        <authorList>
            <person name="Anantharaman K."/>
            <person name="Brown C.T."/>
            <person name="Hug L.A."/>
            <person name="Sharon I."/>
            <person name="Castelle C.J."/>
            <person name="Probst A.J."/>
            <person name="Thomas B.C."/>
            <person name="Singh A."/>
            <person name="Wilkins M.J."/>
            <person name="Karaoz U."/>
            <person name="Brodie E.L."/>
            <person name="Williams K.H."/>
            <person name="Hubbard S.S."/>
            <person name="Banfield J.F."/>
        </authorList>
    </citation>
    <scope>NUCLEOTIDE SEQUENCE [LARGE SCALE GENOMIC DNA]</scope>
    <source>
        <strain evidence="4">RIFCSPLOWO2_12_FULL_64_10</strain>
    </source>
</reference>
<protein>
    <recommendedName>
        <fullName evidence="5">Oxidoreductase</fullName>
    </recommendedName>
</protein>
<dbReference type="InterPro" id="IPR052515">
    <property type="entry name" value="Gfo/Idh/MocA_Oxidoreductase"/>
</dbReference>
<dbReference type="SUPFAM" id="SSF51735">
    <property type="entry name" value="NAD(P)-binding Rossmann-fold domains"/>
    <property type="match status" value="1"/>
</dbReference>
<feature type="domain" description="GFO/IDH/MocA-like oxidoreductase" evidence="2">
    <location>
        <begin position="133"/>
        <end position="254"/>
    </location>
</feature>
<dbReference type="PANTHER" id="PTHR43249">
    <property type="entry name" value="UDP-N-ACETYL-2-AMINO-2-DEOXY-D-GLUCURONATE OXIDASE"/>
    <property type="match status" value="1"/>
</dbReference>
<feature type="domain" description="Gfo/Idh/MocA-like oxidoreductase N-terminal" evidence="1">
    <location>
        <begin position="6"/>
        <end position="121"/>
    </location>
</feature>
<dbReference type="Pfam" id="PF01408">
    <property type="entry name" value="GFO_IDH_MocA"/>
    <property type="match status" value="1"/>
</dbReference>
<dbReference type="Proteomes" id="UP000178606">
    <property type="component" value="Unassembled WGS sequence"/>
</dbReference>
<evidence type="ECO:0000259" key="1">
    <source>
        <dbReference type="Pfam" id="PF01408"/>
    </source>
</evidence>
<evidence type="ECO:0008006" key="5">
    <source>
        <dbReference type="Google" id="ProtNLM"/>
    </source>
</evidence>
<comment type="caution">
    <text evidence="3">The sequence shown here is derived from an EMBL/GenBank/DDBJ whole genome shotgun (WGS) entry which is preliminary data.</text>
</comment>
<evidence type="ECO:0000259" key="2">
    <source>
        <dbReference type="Pfam" id="PF22725"/>
    </source>
</evidence>
<dbReference type="InterPro" id="IPR000683">
    <property type="entry name" value="Gfo/Idh/MocA-like_OxRdtase_N"/>
</dbReference>
<dbReference type="InterPro" id="IPR036291">
    <property type="entry name" value="NAD(P)-bd_dom_sf"/>
</dbReference>
<dbReference type="EMBL" id="MFKF01000017">
    <property type="protein sequence ID" value="OGG57042.1"/>
    <property type="molecule type" value="Genomic_DNA"/>
</dbReference>
<accession>A0A1F6D7R5</accession>
<evidence type="ECO:0000313" key="3">
    <source>
        <dbReference type="EMBL" id="OGG57042.1"/>
    </source>
</evidence>
<dbReference type="Gene3D" id="3.40.50.720">
    <property type="entry name" value="NAD(P)-binding Rossmann-like Domain"/>
    <property type="match status" value="1"/>
</dbReference>
<proteinExistence type="predicted"/>
<dbReference type="AlphaFoldDB" id="A0A1F6D7R5"/>
<dbReference type="PANTHER" id="PTHR43249:SF1">
    <property type="entry name" value="D-GLUCOSIDE 3-DEHYDROGENASE"/>
    <property type="match status" value="1"/>
</dbReference>
<dbReference type="Gene3D" id="3.30.360.10">
    <property type="entry name" value="Dihydrodipicolinate Reductase, domain 2"/>
    <property type="match status" value="1"/>
</dbReference>